<evidence type="ECO:0000259" key="1">
    <source>
        <dbReference type="Pfam" id="PF13460"/>
    </source>
</evidence>
<dbReference type="Proteomes" id="UP000675554">
    <property type="component" value="Unassembled WGS sequence"/>
</dbReference>
<keyword evidence="3" id="KW-1185">Reference proteome</keyword>
<reference evidence="2" key="1">
    <citation type="submission" date="2021-04" db="EMBL/GenBank/DDBJ databases">
        <title>Sequencing of actinobacteria type strains.</title>
        <authorList>
            <person name="Nguyen G.-S."/>
            <person name="Wentzel A."/>
        </authorList>
    </citation>
    <scope>NUCLEOTIDE SEQUENCE</scope>
    <source>
        <strain evidence="2">DSM 42095</strain>
    </source>
</reference>
<dbReference type="SUPFAM" id="SSF51735">
    <property type="entry name" value="NAD(P)-binding Rossmann-fold domains"/>
    <property type="match status" value="1"/>
</dbReference>
<dbReference type="GO" id="GO:0042602">
    <property type="term" value="F:riboflavin reductase (NADPH) activity"/>
    <property type="evidence" value="ECO:0007669"/>
    <property type="project" value="TreeGrafter"/>
</dbReference>
<dbReference type="EMBL" id="JAGSMN010000411">
    <property type="protein sequence ID" value="MBR7674937.1"/>
    <property type="molecule type" value="Genomic_DNA"/>
</dbReference>
<dbReference type="GO" id="GO:0004074">
    <property type="term" value="F:biliverdin reductase [NAD(P)H] activity"/>
    <property type="evidence" value="ECO:0007669"/>
    <property type="project" value="TreeGrafter"/>
</dbReference>
<dbReference type="PANTHER" id="PTHR43355:SF2">
    <property type="entry name" value="FLAVIN REDUCTASE (NADPH)"/>
    <property type="match status" value="1"/>
</dbReference>
<evidence type="ECO:0000313" key="2">
    <source>
        <dbReference type="EMBL" id="MBR7674937.1"/>
    </source>
</evidence>
<organism evidence="2 3">
    <name type="scientific">Streptomyces daliensis</name>
    <dbReference type="NCBI Taxonomy" id="299421"/>
    <lineage>
        <taxon>Bacteria</taxon>
        <taxon>Bacillati</taxon>
        <taxon>Actinomycetota</taxon>
        <taxon>Actinomycetes</taxon>
        <taxon>Kitasatosporales</taxon>
        <taxon>Streptomycetaceae</taxon>
        <taxon>Streptomyces</taxon>
    </lineage>
</organism>
<name>A0A8T4IYF9_9ACTN</name>
<dbReference type="AlphaFoldDB" id="A0A8T4IYF9"/>
<feature type="domain" description="NAD(P)-binding" evidence="1">
    <location>
        <begin position="7"/>
        <end position="199"/>
    </location>
</feature>
<comment type="caution">
    <text evidence="2">The sequence shown here is derived from an EMBL/GenBank/DDBJ whole genome shotgun (WGS) entry which is preliminary data.</text>
</comment>
<protein>
    <submittedName>
        <fullName evidence="2">NAD(P)H-binding protein</fullName>
    </submittedName>
</protein>
<accession>A0A8T4IYF9</accession>
<dbReference type="PANTHER" id="PTHR43355">
    <property type="entry name" value="FLAVIN REDUCTASE (NADPH)"/>
    <property type="match status" value="1"/>
</dbReference>
<gene>
    <name evidence="2" type="ORF">KDA82_18310</name>
</gene>
<dbReference type="InterPro" id="IPR036291">
    <property type="entry name" value="NAD(P)-bd_dom_sf"/>
</dbReference>
<dbReference type="Gene3D" id="3.40.50.720">
    <property type="entry name" value="NAD(P)-binding Rossmann-like Domain"/>
    <property type="match status" value="1"/>
</dbReference>
<sequence length="211" mass="22155">MRITVFGATGGTGVQLVLQALDAGHEVTAVVRDPGRLAVSHERLEVITADVTDAESLVPTLEGREAALSGLGSPHNKGAGIASKGTRAILRALEQAGVSRYIAVSAAPVGPAPEGEGPLYRKVMLPLVRRAFRDVYADLAVMEEEIFASAAEWTVVRPPRLTDAPRTERYRRTLGGAVSGGHHIPRSDLAHAMLAMLGDAATVKQVVGVAI</sequence>
<dbReference type="InterPro" id="IPR051606">
    <property type="entry name" value="Polyketide_Oxido-like"/>
</dbReference>
<proteinExistence type="predicted"/>
<dbReference type="InterPro" id="IPR016040">
    <property type="entry name" value="NAD(P)-bd_dom"/>
</dbReference>
<dbReference type="Pfam" id="PF13460">
    <property type="entry name" value="NAD_binding_10"/>
    <property type="match status" value="1"/>
</dbReference>
<evidence type="ECO:0000313" key="3">
    <source>
        <dbReference type="Proteomes" id="UP000675554"/>
    </source>
</evidence>